<sequence length="246" mass="28318">MELYGSLAEFFGNSVVRLWVHQKMQTSFIRHALSFVCEPIGVVRSPDNKYLFVFLRTTNDAQKLVQTLKEGKKLGEWTLNPTIPKILSELGNIKAQILIQGFATAQEANYFLELVLETNVQAEECYWQNGCTIVLDSLDTAKKTIEKLDLLEVQLENGETVELKCQFDYSSLNDKEQFILKVFQPIRQSQQKLFEDFLNRYGSVICLKHVNNDQVMVWFNYCAQIQDFLSEGIKLGLSKQLQLVSE</sequence>
<evidence type="ECO:0000313" key="3">
    <source>
        <dbReference type="Proteomes" id="UP001642409"/>
    </source>
</evidence>
<reference evidence="2 3" key="2">
    <citation type="submission" date="2024-07" db="EMBL/GenBank/DDBJ databases">
        <authorList>
            <person name="Akdeniz Z."/>
        </authorList>
    </citation>
    <scope>NUCLEOTIDE SEQUENCE [LARGE SCALE GENOMIC DNA]</scope>
</reference>
<protein>
    <submittedName>
        <fullName evidence="2">Hypothetical_protein</fullName>
    </submittedName>
</protein>
<dbReference type="Proteomes" id="UP001642409">
    <property type="component" value="Unassembled WGS sequence"/>
</dbReference>
<name>A0AA86NRB0_9EUKA</name>
<comment type="caution">
    <text evidence="1">The sequence shown here is derived from an EMBL/GenBank/DDBJ whole genome shotgun (WGS) entry which is preliminary data.</text>
</comment>
<proteinExistence type="predicted"/>
<reference evidence="1" key="1">
    <citation type="submission" date="2023-06" db="EMBL/GenBank/DDBJ databases">
        <authorList>
            <person name="Kurt Z."/>
        </authorList>
    </citation>
    <scope>NUCLEOTIDE SEQUENCE</scope>
</reference>
<dbReference type="EMBL" id="CAXDID020000619">
    <property type="protein sequence ID" value="CAL6106862.1"/>
    <property type="molecule type" value="Genomic_DNA"/>
</dbReference>
<keyword evidence="3" id="KW-1185">Reference proteome</keyword>
<evidence type="ECO:0000313" key="2">
    <source>
        <dbReference type="EMBL" id="CAL6106862.1"/>
    </source>
</evidence>
<evidence type="ECO:0000313" key="1">
    <source>
        <dbReference type="EMBL" id="CAI9924575.1"/>
    </source>
</evidence>
<dbReference type="AlphaFoldDB" id="A0AA86NRB0"/>
<gene>
    <name evidence="1" type="ORF">HINF_LOCUS12220</name>
    <name evidence="2" type="ORF">HINF_LOCUS74025</name>
</gene>
<accession>A0AA86NRB0</accession>
<organism evidence="1">
    <name type="scientific">Hexamita inflata</name>
    <dbReference type="NCBI Taxonomy" id="28002"/>
    <lineage>
        <taxon>Eukaryota</taxon>
        <taxon>Metamonada</taxon>
        <taxon>Diplomonadida</taxon>
        <taxon>Hexamitidae</taxon>
        <taxon>Hexamitinae</taxon>
        <taxon>Hexamita</taxon>
    </lineage>
</organism>
<dbReference type="EMBL" id="CATOUU010000316">
    <property type="protein sequence ID" value="CAI9924575.1"/>
    <property type="molecule type" value="Genomic_DNA"/>
</dbReference>